<dbReference type="PANTHER" id="PTHR30093:SF47">
    <property type="entry name" value="TYPE IV PILUS NON-CORE MINOR PILIN PILE"/>
    <property type="match status" value="1"/>
</dbReference>
<evidence type="ECO:0000313" key="2">
    <source>
        <dbReference type="EMBL" id="MEW9623665.1"/>
    </source>
</evidence>
<proteinExistence type="predicted"/>
<dbReference type="SUPFAM" id="SSF54523">
    <property type="entry name" value="Pili subunits"/>
    <property type="match status" value="1"/>
</dbReference>
<dbReference type="Pfam" id="PF16732">
    <property type="entry name" value="ComP_DUS"/>
    <property type="match status" value="1"/>
</dbReference>
<dbReference type="InterPro" id="IPR012902">
    <property type="entry name" value="N_methyl_site"/>
</dbReference>
<evidence type="ECO:0000313" key="3">
    <source>
        <dbReference type="Proteomes" id="UP001556170"/>
    </source>
</evidence>
<dbReference type="Gene3D" id="3.30.700.10">
    <property type="entry name" value="Glycoprotein, Type 4 Pilin"/>
    <property type="match status" value="1"/>
</dbReference>
<dbReference type="PROSITE" id="PS00409">
    <property type="entry name" value="PROKAR_NTER_METHYL"/>
    <property type="match status" value="1"/>
</dbReference>
<name>A0ABV3QM41_9GAMM</name>
<sequence length="167" mass="17696">MSKADMNKANHIRAWTHAGFTLLELMIVVAIIAILAAIAIPSYSRYVVKTNRAAAEGCLSEYANYMERYYTTNLRYDEAPASSGTAADTPNPIIASPETVVGCASPSQTGSNYNYSAPAVSATSYTVQAAPINAQLTRDTECANLTLDQTGTRNISGTGTVAECWGG</sequence>
<dbReference type="Pfam" id="PF07963">
    <property type="entry name" value="N_methyl"/>
    <property type="match status" value="1"/>
</dbReference>
<dbReference type="RefSeq" id="WP_367843969.1">
    <property type="nucleotide sequence ID" value="NZ_JBFOHL010000003.1"/>
</dbReference>
<keyword evidence="3" id="KW-1185">Reference proteome</keyword>
<accession>A0ABV3QM41</accession>
<dbReference type="EMBL" id="JBFOHL010000003">
    <property type="protein sequence ID" value="MEW9623665.1"/>
    <property type="molecule type" value="Genomic_DNA"/>
</dbReference>
<dbReference type="InterPro" id="IPR045584">
    <property type="entry name" value="Pilin-like"/>
</dbReference>
<feature type="transmembrane region" description="Helical" evidence="1">
    <location>
        <begin position="21"/>
        <end position="43"/>
    </location>
</feature>
<protein>
    <submittedName>
        <fullName evidence="2">Type IV pilin protein</fullName>
    </submittedName>
</protein>
<comment type="caution">
    <text evidence="2">The sequence shown here is derived from an EMBL/GenBank/DDBJ whole genome shotgun (WGS) entry which is preliminary data.</text>
</comment>
<keyword evidence="1" id="KW-0472">Membrane</keyword>
<dbReference type="PANTHER" id="PTHR30093">
    <property type="entry name" value="GENERAL SECRETION PATHWAY PROTEIN G"/>
    <property type="match status" value="1"/>
</dbReference>
<organism evidence="2 3">
    <name type="scientific">Rhodanobacter geophilus</name>
    <dbReference type="NCBI Taxonomy" id="3162488"/>
    <lineage>
        <taxon>Bacteria</taxon>
        <taxon>Pseudomonadati</taxon>
        <taxon>Pseudomonadota</taxon>
        <taxon>Gammaproteobacteria</taxon>
        <taxon>Lysobacterales</taxon>
        <taxon>Rhodanobacteraceae</taxon>
        <taxon>Rhodanobacter</taxon>
    </lineage>
</organism>
<reference evidence="2 3" key="1">
    <citation type="submission" date="2024-06" db="EMBL/GenBank/DDBJ databases">
        <authorList>
            <person name="Woo H."/>
        </authorList>
    </citation>
    <scope>NUCLEOTIDE SEQUENCE [LARGE SCALE GENOMIC DNA]</scope>
    <source>
        <strain evidence="2 3">S2-g</strain>
    </source>
</reference>
<keyword evidence="1" id="KW-1133">Transmembrane helix</keyword>
<gene>
    <name evidence="2" type="ORF">ABQJ56_05440</name>
</gene>
<keyword evidence="1" id="KW-0812">Transmembrane</keyword>
<dbReference type="NCBIfam" id="TIGR02532">
    <property type="entry name" value="IV_pilin_GFxxxE"/>
    <property type="match status" value="1"/>
</dbReference>
<dbReference type="InterPro" id="IPR031982">
    <property type="entry name" value="PilE-like"/>
</dbReference>
<dbReference type="Proteomes" id="UP001556170">
    <property type="component" value="Unassembled WGS sequence"/>
</dbReference>
<evidence type="ECO:0000256" key="1">
    <source>
        <dbReference type="SAM" id="Phobius"/>
    </source>
</evidence>